<protein>
    <submittedName>
        <fullName evidence="8">ATP synthase protein I</fullName>
    </submittedName>
</protein>
<dbReference type="RefSeq" id="WP_123399415.1">
    <property type="nucleotide sequence ID" value="NZ_RJVI01000001.1"/>
</dbReference>
<keyword evidence="4 6" id="KW-1133">Transmembrane helix</keyword>
<feature type="transmembrane region" description="Helical" evidence="6">
    <location>
        <begin position="61"/>
        <end position="85"/>
    </location>
</feature>
<keyword evidence="5 6" id="KW-0472">Membrane</keyword>
<evidence type="ECO:0000256" key="6">
    <source>
        <dbReference type="SAM" id="Phobius"/>
    </source>
</evidence>
<evidence type="ECO:0000313" key="9">
    <source>
        <dbReference type="Proteomes" id="UP000276634"/>
    </source>
</evidence>
<feature type="transmembrane region" description="Helical" evidence="6">
    <location>
        <begin position="30"/>
        <end position="49"/>
    </location>
</feature>
<reference evidence="8 9" key="1">
    <citation type="submission" date="2018-11" db="EMBL/GenBank/DDBJ databases">
        <title>Genomic Encyclopedia of Type Strains, Phase IV (KMG-IV): sequencing the most valuable type-strain genomes for metagenomic binning, comparative biology and taxonomic classification.</title>
        <authorList>
            <person name="Goeker M."/>
        </authorList>
    </citation>
    <scope>NUCLEOTIDE SEQUENCE [LARGE SCALE GENOMIC DNA]</scope>
    <source>
        <strain evidence="8 9">DSM 100275</strain>
    </source>
</reference>
<feature type="signal peptide" evidence="7">
    <location>
        <begin position="1"/>
        <end position="20"/>
    </location>
</feature>
<dbReference type="Pfam" id="PF03899">
    <property type="entry name" value="ATP-synt_I"/>
    <property type="match status" value="1"/>
</dbReference>
<evidence type="ECO:0000256" key="1">
    <source>
        <dbReference type="ARBA" id="ARBA00004651"/>
    </source>
</evidence>
<dbReference type="AlphaFoldDB" id="A0A3N1Y690"/>
<keyword evidence="7" id="KW-0732">Signal</keyword>
<comment type="caution">
    <text evidence="8">The sequence shown here is derived from an EMBL/GenBank/DDBJ whole genome shotgun (WGS) entry which is preliminary data.</text>
</comment>
<sequence length="112" mass="11285">MGRVLLAQAALALLAGALFAARSGAEAGLAAVYGGAIVVLNGLLLRRHLAAIRPEAAARGAATLYLGLVQRLVLAVGLLAVGLGLLELAPLPLVAGFIAAQFGYLFNIGAER</sequence>
<feature type="transmembrane region" description="Helical" evidence="6">
    <location>
        <begin position="91"/>
        <end position="110"/>
    </location>
</feature>
<dbReference type="Proteomes" id="UP000276634">
    <property type="component" value="Unassembled WGS sequence"/>
</dbReference>
<comment type="subcellular location">
    <subcellularLocation>
        <location evidence="1">Cell membrane</location>
        <topology evidence="1">Multi-pass membrane protein</topology>
    </subcellularLocation>
</comment>
<accession>A0A3N1Y690</accession>
<organism evidence="8 9">
    <name type="scientific">Inmirania thermothiophila</name>
    <dbReference type="NCBI Taxonomy" id="1750597"/>
    <lineage>
        <taxon>Bacteria</taxon>
        <taxon>Pseudomonadati</taxon>
        <taxon>Pseudomonadota</taxon>
        <taxon>Gammaproteobacteria</taxon>
        <taxon>Chromatiales</taxon>
        <taxon>Ectothiorhodospiraceae</taxon>
        <taxon>Inmirania</taxon>
    </lineage>
</organism>
<evidence type="ECO:0000313" key="8">
    <source>
        <dbReference type="EMBL" id="ROR34336.1"/>
    </source>
</evidence>
<evidence type="ECO:0000256" key="7">
    <source>
        <dbReference type="SAM" id="SignalP"/>
    </source>
</evidence>
<evidence type="ECO:0000256" key="3">
    <source>
        <dbReference type="ARBA" id="ARBA00022692"/>
    </source>
</evidence>
<gene>
    <name evidence="8" type="ORF">EDC57_0232</name>
</gene>
<feature type="chain" id="PRO_5018178444" evidence="7">
    <location>
        <begin position="21"/>
        <end position="112"/>
    </location>
</feature>
<name>A0A3N1Y690_9GAMM</name>
<proteinExistence type="predicted"/>
<evidence type="ECO:0000256" key="2">
    <source>
        <dbReference type="ARBA" id="ARBA00022475"/>
    </source>
</evidence>
<evidence type="ECO:0000256" key="4">
    <source>
        <dbReference type="ARBA" id="ARBA00022989"/>
    </source>
</evidence>
<keyword evidence="3 6" id="KW-0812">Transmembrane</keyword>
<dbReference type="EMBL" id="RJVI01000001">
    <property type="protein sequence ID" value="ROR34336.1"/>
    <property type="molecule type" value="Genomic_DNA"/>
</dbReference>
<dbReference type="GO" id="GO:0005886">
    <property type="term" value="C:plasma membrane"/>
    <property type="evidence" value="ECO:0007669"/>
    <property type="project" value="UniProtKB-SubCell"/>
</dbReference>
<dbReference type="InterPro" id="IPR005598">
    <property type="entry name" value="ATP_synth_I"/>
</dbReference>
<keyword evidence="2" id="KW-1003">Cell membrane</keyword>
<evidence type="ECO:0000256" key="5">
    <source>
        <dbReference type="ARBA" id="ARBA00023136"/>
    </source>
</evidence>
<keyword evidence="9" id="KW-1185">Reference proteome</keyword>